<evidence type="ECO:0000259" key="2">
    <source>
        <dbReference type="Pfam" id="PF02464"/>
    </source>
</evidence>
<dbReference type="Pfam" id="PF02464">
    <property type="entry name" value="CinA"/>
    <property type="match status" value="1"/>
</dbReference>
<dbReference type="InterPro" id="IPR008136">
    <property type="entry name" value="CinA_C"/>
</dbReference>
<dbReference type="AlphaFoldDB" id="A0A2M9BE61"/>
<feature type="domain" description="CinA C-terminal" evidence="2">
    <location>
        <begin position="34"/>
        <end position="179"/>
    </location>
</feature>
<sequence length="183" mass="18218">MRPEPGASGPTSGVVAPEPPADPAEDPRIDPQGVVEALRMGGETVALAESLTGGLLTGRLVDVAGASDVVRGGIVAYATDLKASLLGVDADLLARAGPVDAGVAEQMATGVRDRLGATYGLATTGVAGPGPADGAEAGTVFLGIATPSATESVALRLDGDRSQVRALAVESALELLMRHLIDD</sequence>
<feature type="region of interest" description="Disordered" evidence="1">
    <location>
        <begin position="1"/>
        <end position="29"/>
    </location>
</feature>
<dbReference type="NCBIfam" id="TIGR00199">
    <property type="entry name" value="PncC_domain"/>
    <property type="match status" value="1"/>
</dbReference>
<dbReference type="Gene3D" id="3.90.950.20">
    <property type="entry name" value="CinA-like"/>
    <property type="match status" value="1"/>
</dbReference>
<dbReference type="OrthoDB" id="1253990at2"/>
<name>A0A2M9BE61_9ACTN</name>
<protein>
    <submittedName>
        <fullName evidence="3">Nicotinamide-nucleotide amidase</fullName>
    </submittedName>
</protein>
<keyword evidence="4" id="KW-1185">Reference proteome</keyword>
<accession>A0A2M9BE61</accession>
<evidence type="ECO:0000256" key="1">
    <source>
        <dbReference type="SAM" id="MobiDB-lite"/>
    </source>
</evidence>
<evidence type="ECO:0000313" key="4">
    <source>
        <dbReference type="Proteomes" id="UP000230842"/>
    </source>
</evidence>
<reference evidence="3 4" key="1">
    <citation type="submission" date="2017-11" db="EMBL/GenBank/DDBJ databases">
        <title>Genomic Encyclopedia of Archaeal and Bacterial Type Strains, Phase II (KMG-II): From Individual Species to Whole Genera.</title>
        <authorList>
            <person name="Goeker M."/>
        </authorList>
    </citation>
    <scope>NUCLEOTIDE SEQUENCE [LARGE SCALE GENOMIC DNA]</scope>
    <source>
        <strain evidence="3 4">DSM 27763</strain>
    </source>
</reference>
<organism evidence="3 4">
    <name type="scientific">Mumia flava</name>
    <dbReference type="NCBI Taxonomy" id="1348852"/>
    <lineage>
        <taxon>Bacteria</taxon>
        <taxon>Bacillati</taxon>
        <taxon>Actinomycetota</taxon>
        <taxon>Actinomycetes</taxon>
        <taxon>Propionibacteriales</taxon>
        <taxon>Nocardioidaceae</taxon>
        <taxon>Mumia</taxon>
    </lineage>
</organism>
<comment type="caution">
    <text evidence="3">The sequence shown here is derived from an EMBL/GenBank/DDBJ whole genome shotgun (WGS) entry which is preliminary data.</text>
</comment>
<dbReference type="RefSeq" id="WP_100414327.1">
    <property type="nucleotide sequence ID" value="NZ_PGEZ01000001.1"/>
</dbReference>
<proteinExistence type="predicted"/>
<dbReference type="Proteomes" id="UP000230842">
    <property type="component" value="Unassembled WGS sequence"/>
</dbReference>
<gene>
    <name evidence="3" type="ORF">CLV56_0439</name>
</gene>
<dbReference type="EMBL" id="PGEZ01000001">
    <property type="protein sequence ID" value="PJJ56235.1"/>
    <property type="molecule type" value="Genomic_DNA"/>
</dbReference>
<evidence type="ECO:0000313" key="3">
    <source>
        <dbReference type="EMBL" id="PJJ56235.1"/>
    </source>
</evidence>
<dbReference type="SUPFAM" id="SSF142433">
    <property type="entry name" value="CinA-like"/>
    <property type="match status" value="1"/>
</dbReference>
<dbReference type="InterPro" id="IPR036653">
    <property type="entry name" value="CinA-like_C"/>
</dbReference>